<organism evidence="1 2">
    <name type="scientific">Halopseudomonas sabulinigri</name>
    <dbReference type="NCBI Taxonomy" id="472181"/>
    <lineage>
        <taxon>Bacteria</taxon>
        <taxon>Pseudomonadati</taxon>
        <taxon>Pseudomonadota</taxon>
        <taxon>Gammaproteobacteria</taxon>
        <taxon>Pseudomonadales</taxon>
        <taxon>Pseudomonadaceae</taxon>
        <taxon>Halopseudomonas</taxon>
    </lineage>
</organism>
<gene>
    <name evidence="1" type="ORF">NBRC116187_32320</name>
</gene>
<sequence length="134" mass="15252">MTFRAHRLSQPLGILCLLLSSELIAGERLLVTPSYQLKMDSRCAEGEVSCAHYTLQGRERHSGEPLMLQGRSMHTTCADGETPCRFLGYRFDAPERSFLITEDGLLNIYLGDSLILHEQGRWEDEPALERERNQ</sequence>
<keyword evidence="2" id="KW-1185">Reference proteome</keyword>
<reference evidence="1 2" key="1">
    <citation type="submission" date="2024-04" db="EMBL/GenBank/DDBJ databases">
        <title>Draft genome sequence of Halopseudomonas sabulinigri NBRC 116187.</title>
        <authorList>
            <person name="Miyakawa T."/>
            <person name="Kusuya Y."/>
            <person name="Miura T."/>
        </authorList>
    </citation>
    <scope>NUCLEOTIDE SEQUENCE [LARGE SCALE GENOMIC DNA]</scope>
    <source>
        <strain evidence="1 2">4NH20-0042</strain>
    </source>
</reference>
<comment type="caution">
    <text evidence="1">The sequence shown here is derived from an EMBL/GenBank/DDBJ whole genome shotgun (WGS) entry which is preliminary data.</text>
</comment>
<dbReference type="RefSeq" id="WP_353389661.1">
    <property type="nucleotide sequence ID" value="NZ_BAABWD010000005.1"/>
</dbReference>
<dbReference type="Proteomes" id="UP001486808">
    <property type="component" value="Unassembled WGS sequence"/>
</dbReference>
<evidence type="ECO:0008006" key="3">
    <source>
        <dbReference type="Google" id="ProtNLM"/>
    </source>
</evidence>
<proteinExistence type="predicted"/>
<dbReference type="EMBL" id="BAABWD010000005">
    <property type="protein sequence ID" value="GAA6132872.1"/>
    <property type="molecule type" value="Genomic_DNA"/>
</dbReference>
<evidence type="ECO:0000313" key="1">
    <source>
        <dbReference type="EMBL" id="GAA6132872.1"/>
    </source>
</evidence>
<evidence type="ECO:0000313" key="2">
    <source>
        <dbReference type="Proteomes" id="UP001486808"/>
    </source>
</evidence>
<name>A0ABP9ZTR7_9GAMM</name>
<protein>
    <recommendedName>
        <fullName evidence="3">DUF306 domain-containing protein</fullName>
    </recommendedName>
</protein>
<accession>A0ABP9ZTR7</accession>